<organism evidence="2 3">
    <name type="scientific">Saccharothrix xinjiangensis</name>
    <dbReference type="NCBI Taxonomy" id="204798"/>
    <lineage>
        <taxon>Bacteria</taxon>
        <taxon>Bacillati</taxon>
        <taxon>Actinomycetota</taxon>
        <taxon>Actinomycetes</taxon>
        <taxon>Pseudonocardiales</taxon>
        <taxon>Pseudonocardiaceae</taxon>
        <taxon>Saccharothrix</taxon>
    </lineage>
</organism>
<evidence type="ECO:0000313" key="3">
    <source>
        <dbReference type="Proteomes" id="UP001595833"/>
    </source>
</evidence>
<gene>
    <name evidence="2" type="ORF">ACFPFM_33600</name>
</gene>
<feature type="region of interest" description="Disordered" evidence="1">
    <location>
        <begin position="383"/>
        <end position="403"/>
    </location>
</feature>
<dbReference type="RefSeq" id="WP_344038778.1">
    <property type="nucleotide sequence ID" value="NZ_BAAAKE010000013.1"/>
</dbReference>
<keyword evidence="3" id="KW-1185">Reference proteome</keyword>
<protein>
    <submittedName>
        <fullName evidence="2">Uncharacterized protein</fullName>
    </submittedName>
</protein>
<proteinExistence type="predicted"/>
<accession>A0ABV9YAD3</accession>
<sequence>MSALTADIPFGPFEGVSIRAYAARSKQARLHSGRDCSSLSGVDAVEVSVPLTASSVKRMCSGCARSPRWARPTTSLGVFLETLMGVGLLHELSSYGPEDLADDLEGRNVAGAAELLRLGEYPEDEEDEAAWKAHEEARFVRDELLLPFWLGAAESLYRAHEVVARYPWLSDWARPRLAAKAAYAEELRAAFADMVVPGNLLDAAAAAQLSQPELPVDRVEFSVLGDPRRALTNLWKRWQAEASSRWTRLEEHTSAEWHVLDAAMGNKRKGRPEAEQALRELTGRWTAAARALSGESGTLPDRWLIATLPTPDKRHPRLAELVALLPRWHLGVLAVHTVAVDWRSRTVLLRAPDLVGRVLLDDRVLRCEQVDRPDEPAVALDEWNSEERAPDALQPGVLDDGPVADRRTISSDQAEALGETSAGHQLYLVQSSAGVEVVHLDAIAKRGDPAWRGVLLTGADDLPRSLVEPWLAEISSWDENSRFDPLGTQDGEHQLVRLSFGGPREIEADLRTLALARIAPDLRRINTEHGQSLRWSVWRALLSPHQLDLTPFRSPQEQGTRRRSGLGLPLAVLSHVQLYTTNYRPEYYRKGHSPYCSHARRQDSLDMGYDLLSVAELLVLKQPDWCGKCGGYAVRRLDDVQLRYYRSAHQLLEISEQLDRHREGDDVEDLRAELDEVANLRLGRGHDYGVDMQEWQEAVRTLRGRLDGRS</sequence>
<evidence type="ECO:0000313" key="2">
    <source>
        <dbReference type="EMBL" id="MFC5058672.1"/>
    </source>
</evidence>
<dbReference type="Proteomes" id="UP001595833">
    <property type="component" value="Unassembled WGS sequence"/>
</dbReference>
<comment type="caution">
    <text evidence="2">The sequence shown here is derived from an EMBL/GenBank/DDBJ whole genome shotgun (WGS) entry which is preliminary data.</text>
</comment>
<evidence type="ECO:0000256" key="1">
    <source>
        <dbReference type="SAM" id="MobiDB-lite"/>
    </source>
</evidence>
<reference evidence="3" key="1">
    <citation type="journal article" date="2019" name="Int. J. Syst. Evol. Microbiol.">
        <title>The Global Catalogue of Microorganisms (GCM) 10K type strain sequencing project: providing services to taxonomists for standard genome sequencing and annotation.</title>
        <authorList>
            <consortium name="The Broad Institute Genomics Platform"/>
            <consortium name="The Broad Institute Genome Sequencing Center for Infectious Disease"/>
            <person name="Wu L."/>
            <person name="Ma J."/>
        </authorList>
    </citation>
    <scope>NUCLEOTIDE SEQUENCE [LARGE SCALE GENOMIC DNA]</scope>
    <source>
        <strain evidence="3">KCTC 12848</strain>
    </source>
</reference>
<name>A0ABV9YAD3_9PSEU</name>
<dbReference type="EMBL" id="JBHSJB010000033">
    <property type="protein sequence ID" value="MFC5058672.1"/>
    <property type="molecule type" value="Genomic_DNA"/>
</dbReference>